<dbReference type="Gene3D" id="3.30.300.20">
    <property type="match status" value="1"/>
</dbReference>
<organism evidence="1 2">
    <name type="scientific">Cupriavidus gilardii J11</name>
    <dbReference type="NCBI Taxonomy" id="936133"/>
    <lineage>
        <taxon>Bacteria</taxon>
        <taxon>Pseudomonadati</taxon>
        <taxon>Pseudomonadota</taxon>
        <taxon>Betaproteobacteria</taxon>
        <taxon>Burkholderiales</taxon>
        <taxon>Burkholderiaceae</taxon>
        <taxon>Cupriavidus</taxon>
    </lineage>
</organism>
<comment type="caution">
    <text evidence="1">The sequence shown here is derived from an EMBL/GenBank/DDBJ whole genome shotgun (WGS) entry which is preliminary data.</text>
</comment>
<dbReference type="InterPro" id="IPR015946">
    <property type="entry name" value="KH_dom-like_a/b"/>
</dbReference>
<dbReference type="SUPFAM" id="SSF82784">
    <property type="entry name" value="OsmC-like"/>
    <property type="match status" value="1"/>
</dbReference>
<sequence>MTPVSHATVRSAGPDYRHEVVTGDHQLVADEPVRSGGQNAGPAPYDLVLAGLGACTAITLRMYAARKGWDIGEVDVELTLLKNRDGDARIERVLRCSAALDEAQWEKLLEIAGKTPVTRTLQAGAEISTTRAG</sequence>
<evidence type="ECO:0000313" key="1">
    <source>
        <dbReference type="EMBL" id="TWG87271.1"/>
    </source>
</evidence>
<dbReference type="PANTHER" id="PTHR39624:SF2">
    <property type="entry name" value="OSMC-LIKE PROTEIN"/>
    <property type="match status" value="1"/>
</dbReference>
<gene>
    <name evidence="1" type="ORF">L602_001800000800</name>
</gene>
<dbReference type="OrthoDB" id="9789573at2"/>
<name>A0A562BQ26_9BURK</name>
<dbReference type="EMBL" id="VLJN01000010">
    <property type="protein sequence ID" value="TWG87271.1"/>
    <property type="molecule type" value="Genomic_DNA"/>
</dbReference>
<proteinExistence type="predicted"/>
<accession>A0A562BQ26</accession>
<dbReference type="AlphaFoldDB" id="A0A562BQ26"/>
<dbReference type="PANTHER" id="PTHR39624">
    <property type="entry name" value="PROTEIN INVOLVED IN RIMO-MEDIATED BETA-METHYLTHIOLATION OF RIBOSOMAL PROTEIN S12 YCAO"/>
    <property type="match status" value="1"/>
</dbReference>
<evidence type="ECO:0000313" key="2">
    <source>
        <dbReference type="Proteomes" id="UP000318141"/>
    </source>
</evidence>
<protein>
    <submittedName>
        <fullName evidence="1">Putative redox protein</fullName>
    </submittedName>
</protein>
<dbReference type="InterPro" id="IPR036102">
    <property type="entry name" value="OsmC/Ohrsf"/>
</dbReference>
<dbReference type="Pfam" id="PF02566">
    <property type="entry name" value="OsmC"/>
    <property type="match status" value="1"/>
</dbReference>
<reference evidence="1 2" key="1">
    <citation type="submission" date="2019-07" db="EMBL/GenBank/DDBJ databases">
        <title>Genome sequencing of lignin-degrading bacterial isolates.</title>
        <authorList>
            <person name="Gladden J."/>
        </authorList>
    </citation>
    <scope>NUCLEOTIDE SEQUENCE [LARGE SCALE GENOMIC DNA]</scope>
    <source>
        <strain evidence="1 2">J11</strain>
    </source>
</reference>
<dbReference type="Proteomes" id="UP000318141">
    <property type="component" value="Unassembled WGS sequence"/>
</dbReference>
<keyword evidence="2" id="KW-1185">Reference proteome</keyword>
<dbReference type="InterPro" id="IPR003718">
    <property type="entry name" value="OsmC/Ohr_fam"/>
</dbReference>